<reference evidence="4 5" key="1">
    <citation type="journal article" date="2019" name="Sci. Rep.">
        <title>Nanopore sequencing improves the draft genome of the human pathogenic amoeba Naegleria fowleri.</title>
        <authorList>
            <person name="Liechti N."/>
            <person name="Schurch N."/>
            <person name="Bruggmann R."/>
            <person name="Wittwer M."/>
        </authorList>
    </citation>
    <scope>NUCLEOTIDE SEQUENCE [LARGE SCALE GENOMIC DNA]</scope>
    <source>
        <strain evidence="4 5">ATCC 30894</strain>
    </source>
</reference>
<dbReference type="GO" id="GO:0005739">
    <property type="term" value="C:mitochondrion"/>
    <property type="evidence" value="ECO:0007669"/>
    <property type="project" value="TreeGrafter"/>
</dbReference>
<dbReference type="PANTHER" id="PTHR11941:SF171">
    <property type="entry name" value="SD19268P"/>
    <property type="match status" value="1"/>
</dbReference>
<evidence type="ECO:0000313" key="4">
    <source>
        <dbReference type="EMBL" id="KAF0977270.1"/>
    </source>
</evidence>
<dbReference type="InterPro" id="IPR014748">
    <property type="entry name" value="Enoyl-CoA_hydra_C"/>
</dbReference>
<dbReference type="InterPro" id="IPR001753">
    <property type="entry name" value="Enoyl-CoA_hydra/iso"/>
</dbReference>
<dbReference type="InterPro" id="IPR029045">
    <property type="entry name" value="ClpP/crotonase-like_dom_sf"/>
</dbReference>
<dbReference type="GeneID" id="68111141"/>
<dbReference type="FunFam" id="1.10.12.10:FF:000001">
    <property type="entry name" value="Probable enoyl-CoA hydratase, mitochondrial"/>
    <property type="match status" value="1"/>
</dbReference>
<keyword evidence="5" id="KW-1185">Reference proteome</keyword>
<dbReference type="PROSITE" id="PS00166">
    <property type="entry name" value="ENOYL_COA_HYDRATASE"/>
    <property type="match status" value="1"/>
</dbReference>
<dbReference type="FunFam" id="3.90.226.10:FF:000009">
    <property type="entry name" value="Carnitinyl-CoA dehydratase"/>
    <property type="match status" value="1"/>
</dbReference>
<comment type="similarity">
    <text evidence="1 3">Belongs to the enoyl-CoA hydratase/isomerase family.</text>
</comment>
<dbReference type="EMBL" id="VFQX01000035">
    <property type="protein sequence ID" value="KAF0977270.1"/>
    <property type="molecule type" value="Genomic_DNA"/>
</dbReference>
<dbReference type="Pfam" id="PF00378">
    <property type="entry name" value="ECH_1"/>
    <property type="match status" value="1"/>
</dbReference>
<dbReference type="Gene3D" id="1.10.12.10">
    <property type="entry name" value="Lyase 2-enoyl-coa Hydratase, Chain A, domain 2"/>
    <property type="match status" value="1"/>
</dbReference>
<protein>
    <recommendedName>
        <fullName evidence="6">Enoyl-CoA hydratase</fullName>
    </recommendedName>
</protein>
<dbReference type="GO" id="GO:0006635">
    <property type="term" value="P:fatty acid beta-oxidation"/>
    <property type="evidence" value="ECO:0007669"/>
    <property type="project" value="TreeGrafter"/>
</dbReference>
<dbReference type="CDD" id="cd06558">
    <property type="entry name" value="crotonase-like"/>
    <property type="match status" value="1"/>
</dbReference>
<dbReference type="Proteomes" id="UP000444721">
    <property type="component" value="Unassembled WGS sequence"/>
</dbReference>
<gene>
    <name evidence="4" type="ORF">FDP41_003923</name>
</gene>
<dbReference type="VEuPathDB" id="AmoebaDB:NfTy_063330"/>
<evidence type="ECO:0000256" key="2">
    <source>
        <dbReference type="ARBA" id="ARBA00023239"/>
    </source>
</evidence>
<dbReference type="SUPFAM" id="SSF52096">
    <property type="entry name" value="ClpP/crotonase"/>
    <property type="match status" value="1"/>
</dbReference>
<organism evidence="4 5">
    <name type="scientific">Naegleria fowleri</name>
    <name type="common">Brain eating amoeba</name>
    <dbReference type="NCBI Taxonomy" id="5763"/>
    <lineage>
        <taxon>Eukaryota</taxon>
        <taxon>Discoba</taxon>
        <taxon>Heterolobosea</taxon>
        <taxon>Tetramitia</taxon>
        <taxon>Eutetramitia</taxon>
        <taxon>Vahlkampfiidae</taxon>
        <taxon>Naegleria</taxon>
    </lineage>
</organism>
<dbReference type="RefSeq" id="XP_044561983.1">
    <property type="nucleotide sequence ID" value="XM_044707281.1"/>
</dbReference>
<evidence type="ECO:0000256" key="1">
    <source>
        <dbReference type="ARBA" id="ARBA00005254"/>
    </source>
</evidence>
<evidence type="ECO:0000256" key="3">
    <source>
        <dbReference type="RuleBase" id="RU003707"/>
    </source>
</evidence>
<evidence type="ECO:0008006" key="6">
    <source>
        <dbReference type="Google" id="ProtNLM"/>
    </source>
</evidence>
<sequence length="335" mass="36916">MLARGSLLTAVRSSSSLLKNCSSIIKLGMSEQAYRQFSTHQQGFQLSAVPSSLQDVLFELPNEKHPNVAVLSFNRQQQRNALGVNMVNELLSCLDFVKFNHTEHQIRCLIINSAVKGTFCAGADLKERSQMTQQQTSQFVTKLRNLMNDVENLPIPTIAAINGYCLGGGMELSLACDFRVGVLNKDAENLLPYFGLVETSLAIIPGAGGTVRLPRLIGVSKAKELIYTAKKINVKEAFEKYGILNDVLVVDKTTSANEDSLLIDYIVEQYGKPISQNGPIAVKMAKQAIQQGIQLDIANAMKTEELCYAQVIPTKDRIEGLTAFKDKRKPNYKGE</sequence>
<dbReference type="OrthoDB" id="410701at2759"/>
<dbReference type="VEuPathDB" id="AmoebaDB:NF0047260"/>
<keyword evidence="2" id="KW-0456">Lyase</keyword>
<comment type="caution">
    <text evidence="4">The sequence shown here is derived from an EMBL/GenBank/DDBJ whole genome shotgun (WGS) entry which is preliminary data.</text>
</comment>
<dbReference type="InterPro" id="IPR018376">
    <property type="entry name" value="Enoyl-CoA_hyd/isom_CS"/>
</dbReference>
<evidence type="ECO:0000313" key="5">
    <source>
        <dbReference type="Proteomes" id="UP000444721"/>
    </source>
</evidence>
<dbReference type="GO" id="GO:0016836">
    <property type="term" value="F:hydro-lyase activity"/>
    <property type="evidence" value="ECO:0007669"/>
    <property type="project" value="UniProtKB-ARBA"/>
</dbReference>
<dbReference type="Gene3D" id="3.90.226.10">
    <property type="entry name" value="2-enoyl-CoA Hydratase, Chain A, domain 1"/>
    <property type="match status" value="1"/>
</dbReference>
<proteinExistence type="inferred from homology"/>
<dbReference type="OMA" id="YEQAHAW"/>
<dbReference type="VEuPathDB" id="AmoebaDB:FDP41_003923"/>
<accession>A0A6A5BU38</accession>
<dbReference type="AlphaFoldDB" id="A0A6A5BU38"/>
<dbReference type="PANTHER" id="PTHR11941">
    <property type="entry name" value="ENOYL-COA HYDRATASE-RELATED"/>
    <property type="match status" value="1"/>
</dbReference>
<name>A0A6A5BU38_NAEFO</name>